<dbReference type="Pfam" id="PF05461">
    <property type="entry name" value="ApoL"/>
    <property type="match status" value="1"/>
</dbReference>
<dbReference type="PANTHER" id="PTHR14096">
    <property type="entry name" value="APOLIPOPROTEIN L"/>
    <property type="match status" value="1"/>
</dbReference>
<dbReference type="GO" id="GO:0016020">
    <property type="term" value="C:membrane"/>
    <property type="evidence" value="ECO:0007669"/>
    <property type="project" value="TreeGrafter"/>
</dbReference>
<keyword evidence="2" id="KW-1133">Transmembrane helix</keyword>
<reference evidence="3 4" key="1">
    <citation type="submission" date="2024-05" db="EMBL/GenBank/DDBJ databases">
        <title>A high-quality chromosomal-level genome assembly of Topmouth culter (Culter alburnus).</title>
        <authorList>
            <person name="Zhao H."/>
        </authorList>
    </citation>
    <scope>NUCLEOTIDE SEQUENCE [LARGE SCALE GENOMIC DNA]</scope>
    <source>
        <strain evidence="3">CATC2023</strain>
        <tissue evidence="3">Muscle</tissue>
    </source>
</reference>
<dbReference type="GO" id="GO:0008289">
    <property type="term" value="F:lipid binding"/>
    <property type="evidence" value="ECO:0007669"/>
    <property type="project" value="InterPro"/>
</dbReference>
<feature type="transmembrane region" description="Helical" evidence="2">
    <location>
        <begin position="80"/>
        <end position="102"/>
    </location>
</feature>
<organism evidence="3 4">
    <name type="scientific">Culter alburnus</name>
    <name type="common">Topmouth culter</name>
    <dbReference type="NCBI Taxonomy" id="194366"/>
    <lineage>
        <taxon>Eukaryota</taxon>
        <taxon>Metazoa</taxon>
        <taxon>Chordata</taxon>
        <taxon>Craniata</taxon>
        <taxon>Vertebrata</taxon>
        <taxon>Euteleostomi</taxon>
        <taxon>Actinopterygii</taxon>
        <taxon>Neopterygii</taxon>
        <taxon>Teleostei</taxon>
        <taxon>Ostariophysi</taxon>
        <taxon>Cypriniformes</taxon>
        <taxon>Xenocyprididae</taxon>
        <taxon>Xenocypridinae</taxon>
        <taxon>Culter</taxon>
    </lineage>
</organism>
<evidence type="ECO:0000313" key="4">
    <source>
        <dbReference type="Proteomes" id="UP001479290"/>
    </source>
</evidence>
<evidence type="ECO:0000256" key="1">
    <source>
        <dbReference type="ARBA" id="ARBA00010090"/>
    </source>
</evidence>
<evidence type="ECO:0008006" key="5">
    <source>
        <dbReference type="Google" id="ProtNLM"/>
    </source>
</evidence>
<feature type="transmembrane region" description="Helical" evidence="2">
    <location>
        <begin position="52"/>
        <end position="74"/>
    </location>
</feature>
<gene>
    <name evidence="3" type="ORF">ABG768_020675</name>
</gene>
<keyword evidence="4" id="KW-1185">Reference proteome</keyword>
<dbReference type="PANTHER" id="PTHR14096:SF28">
    <property type="entry name" value="APOLIPOPROTEIN L, 1-RELATED"/>
    <property type="match status" value="1"/>
</dbReference>
<dbReference type="AlphaFoldDB" id="A0AAW2AYX6"/>
<sequence length="298" mass="31997">MSQMTTELKRSIAELKSEFNRNHQTLTKLIKDLNDITDELESMHKNTTTGSLVGSSIGAAGGIASIAGLALAPFTFGASLVLTGVGAAAGVAGGVTGGASNITNAIKQKNLRETIEKIINDFLSTINPMFELLNKIGNITMKIEFLKKTLKQHEFQRAARGTEDILRIASLGEKCADAATEILANIKAVNAMRATAQASKTVRATAQASKTVRATSQASKSIRIFTGALSVVSLACDVYSIVQDSTELSEMNQPAHKRKAEEIRSETLKFILQVKETAAQFKISVDVIKYTIDTFESI</sequence>
<proteinExistence type="inferred from homology"/>
<accession>A0AAW2AYX6</accession>
<evidence type="ECO:0000256" key="2">
    <source>
        <dbReference type="SAM" id="Phobius"/>
    </source>
</evidence>
<dbReference type="EMBL" id="JAWDJR010000003">
    <property type="protein sequence ID" value="KAK9978939.1"/>
    <property type="molecule type" value="Genomic_DNA"/>
</dbReference>
<comment type="similarity">
    <text evidence="1">Belongs to the apolipoprotein L family.</text>
</comment>
<comment type="caution">
    <text evidence="3">The sequence shown here is derived from an EMBL/GenBank/DDBJ whole genome shotgun (WGS) entry which is preliminary data.</text>
</comment>
<name>A0AAW2AYX6_CULAL</name>
<evidence type="ECO:0000313" key="3">
    <source>
        <dbReference type="EMBL" id="KAK9978939.1"/>
    </source>
</evidence>
<protein>
    <recommendedName>
        <fullName evidence="5">Apolipoprotein L3</fullName>
    </recommendedName>
</protein>
<dbReference type="GO" id="GO:0005576">
    <property type="term" value="C:extracellular region"/>
    <property type="evidence" value="ECO:0007669"/>
    <property type="project" value="InterPro"/>
</dbReference>
<keyword evidence="2" id="KW-0812">Transmembrane</keyword>
<dbReference type="InterPro" id="IPR008405">
    <property type="entry name" value="ApoL"/>
</dbReference>
<dbReference type="Proteomes" id="UP001479290">
    <property type="component" value="Unassembled WGS sequence"/>
</dbReference>
<keyword evidence="2" id="KW-0472">Membrane</keyword>
<dbReference type="GO" id="GO:0042157">
    <property type="term" value="P:lipoprotein metabolic process"/>
    <property type="evidence" value="ECO:0007669"/>
    <property type="project" value="InterPro"/>
</dbReference>
<dbReference type="GO" id="GO:0006869">
    <property type="term" value="P:lipid transport"/>
    <property type="evidence" value="ECO:0007669"/>
    <property type="project" value="InterPro"/>
</dbReference>